<dbReference type="PIRSF" id="PIRSF001093">
    <property type="entry name" value="B-hxosamndse_ab_euk"/>
    <property type="match status" value="1"/>
</dbReference>
<keyword evidence="3 9" id="KW-0732">Signal</keyword>
<evidence type="ECO:0000256" key="5">
    <source>
        <dbReference type="ARBA" id="ARBA00023180"/>
    </source>
</evidence>
<keyword evidence="5" id="KW-0325">Glycoprotein</keyword>
<feature type="domain" description="Beta-hexosaminidase eukaryotic type N-terminal" evidence="11">
    <location>
        <begin position="34"/>
        <end position="156"/>
    </location>
</feature>
<proteinExistence type="inferred from homology"/>
<feature type="signal peptide" evidence="9">
    <location>
        <begin position="1"/>
        <end position="23"/>
    </location>
</feature>
<keyword evidence="8" id="KW-1015">Disulfide bond</keyword>
<dbReference type="EC" id="3.2.1.52" evidence="7"/>
<evidence type="ECO:0000259" key="10">
    <source>
        <dbReference type="Pfam" id="PF00728"/>
    </source>
</evidence>
<protein>
    <recommendedName>
        <fullName evidence="7">Beta-hexosaminidase</fullName>
        <ecNumber evidence="7">3.2.1.52</ecNumber>
    </recommendedName>
</protein>
<evidence type="ECO:0000256" key="1">
    <source>
        <dbReference type="ARBA" id="ARBA00001231"/>
    </source>
</evidence>
<name>A0AAN8PXA3_PATCE</name>
<evidence type="ECO:0000259" key="11">
    <source>
        <dbReference type="Pfam" id="PF14845"/>
    </source>
</evidence>
<dbReference type="SUPFAM" id="SSF51445">
    <property type="entry name" value="(Trans)glycosidases"/>
    <property type="match status" value="1"/>
</dbReference>
<dbReference type="EMBL" id="JAZGQO010000003">
    <property type="protein sequence ID" value="KAK6188319.1"/>
    <property type="molecule type" value="Genomic_DNA"/>
</dbReference>
<dbReference type="InterPro" id="IPR017853">
    <property type="entry name" value="GH"/>
</dbReference>
<dbReference type="GO" id="GO:0030203">
    <property type="term" value="P:glycosaminoglycan metabolic process"/>
    <property type="evidence" value="ECO:0007669"/>
    <property type="project" value="TreeGrafter"/>
</dbReference>
<dbReference type="PANTHER" id="PTHR22600:SF21">
    <property type="entry name" value="BETA-HEXOSAMINIDASE A"/>
    <property type="match status" value="1"/>
</dbReference>
<feature type="domain" description="Glycoside hydrolase family 20 catalytic" evidence="10">
    <location>
        <begin position="178"/>
        <end position="491"/>
    </location>
</feature>
<dbReference type="GO" id="GO:0005764">
    <property type="term" value="C:lysosome"/>
    <property type="evidence" value="ECO:0007669"/>
    <property type="project" value="TreeGrafter"/>
</dbReference>
<dbReference type="InterPro" id="IPR029018">
    <property type="entry name" value="Hex-like_dom2"/>
</dbReference>
<evidence type="ECO:0000256" key="7">
    <source>
        <dbReference type="PIRNR" id="PIRNR001093"/>
    </source>
</evidence>
<dbReference type="InterPro" id="IPR029019">
    <property type="entry name" value="HEX_eukaryotic_N"/>
</dbReference>
<dbReference type="GO" id="GO:0016020">
    <property type="term" value="C:membrane"/>
    <property type="evidence" value="ECO:0007669"/>
    <property type="project" value="TreeGrafter"/>
</dbReference>
<dbReference type="Pfam" id="PF14845">
    <property type="entry name" value="Glycohydro_20b2"/>
    <property type="match status" value="1"/>
</dbReference>
<comment type="catalytic activity">
    <reaction evidence="1 7">
        <text>Hydrolysis of terminal non-reducing N-acetyl-D-hexosamine residues in N-acetyl-beta-D-hexosaminides.</text>
        <dbReference type="EC" id="3.2.1.52"/>
    </reaction>
</comment>
<dbReference type="GO" id="GO:0006689">
    <property type="term" value="P:ganglioside catabolic process"/>
    <property type="evidence" value="ECO:0007669"/>
    <property type="project" value="TreeGrafter"/>
</dbReference>
<evidence type="ECO:0000256" key="6">
    <source>
        <dbReference type="ARBA" id="ARBA00023295"/>
    </source>
</evidence>
<dbReference type="Pfam" id="PF00728">
    <property type="entry name" value="Glyco_hydro_20"/>
    <property type="match status" value="1"/>
</dbReference>
<dbReference type="InterPro" id="IPR015883">
    <property type="entry name" value="Glyco_hydro_20_cat"/>
</dbReference>
<keyword evidence="13" id="KW-1185">Reference proteome</keyword>
<dbReference type="FunFam" id="3.20.20.80:FF:000063">
    <property type="entry name" value="Beta-hexosaminidase"/>
    <property type="match status" value="1"/>
</dbReference>
<dbReference type="Gene3D" id="3.30.379.10">
    <property type="entry name" value="Chitobiase/beta-hexosaminidase domain 2-like"/>
    <property type="match status" value="1"/>
</dbReference>
<keyword evidence="6 7" id="KW-0326">Glycosidase</keyword>
<sequence length="534" mass="60863">MEARHHLYLLVVAFVFYEQPVLAVSADQSSVVYPWPEPTFYYAKEFFYLIDTDHFDFRATNNTCNILKEAFRRYAAIILGSAGKEQQSGAVNGSKSTTVGDSVAEVMVQVNTPCNDGDRPNADSDESYYIAVNAAALVMANEVWGAMRGLETFSQMIYQGDMGRLIVNESEVTDKPRFGYRGILIDTSNHFISVPILLQNLDAMELNKFNVFHWHIVDDISFPYQSEQFPNLSDKGAYNKYTHVYSKTDVMQVIEYGRLRGIRVIVEFDTPGHTLSWGKGQPDLLTKCYTGDKPNGQFGPINPILQSAYTFLDSLFAEIGRLFPDDYIHIGGNDVNFSCWESNPEIKEFMKQMNYTALQLEQYYFQKVLNIVRDLYRKNIVWQDVYDNGVLSAGTIYQVWKSDWQSTIATLTAAAYETILSSCWFLDNISNSNEWIKYYQCEPYDFKGSMEDKQRVKGGEAILWSTYVDDTNLMTKIWPGASAVGERLWSDISVNNVTAAFPRLIEHHCRMVRRGISAEPLGPGYCIKEYKAPV</sequence>
<dbReference type="InterPro" id="IPR025705">
    <property type="entry name" value="Beta_hexosaminidase_sua/sub"/>
</dbReference>
<evidence type="ECO:0000256" key="4">
    <source>
        <dbReference type="ARBA" id="ARBA00022801"/>
    </source>
</evidence>
<dbReference type="Proteomes" id="UP001347796">
    <property type="component" value="Unassembled WGS sequence"/>
</dbReference>
<dbReference type="SUPFAM" id="SSF55545">
    <property type="entry name" value="beta-N-acetylhexosaminidase-like domain"/>
    <property type="match status" value="1"/>
</dbReference>
<dbReference type="Gene3D" id="3.20.20.80">
    <property type="entry name" value="Glycosidases"/>
    <property type="match status" value="1"/>
</dbReference>
<dbReference type="GO" id="GO:0005975">
    <property type="term" value="P:carbohydrate metabolic process"/>
    <property type="evidence" value="ECO:0007669"/>
    <property type="project" value="InterPro"/>
</dbReference>
<organism evidence="12 13">
    <name type="scientific">Patella caerulea</name>
    <name type="common">Rayed Mediterranean limpet</name>
    <dbReference type="NCBI Taxonomy" id="87958"/>
    <lineage>
        <taxon>Eukaryota</taxon>
        <taxon>Metazoa</taxon>
        <taxon>Spiralia</taxon>
        <taxon>Lophotrochozoa</taxon>
        <taxon>Mollusca</taxon>
        <taxon>Gastropoda</taxon>
        <taxon>Patellogastropoda</taxon>
        <taxon>Patelloidea</taxon>
        <taxon>Patellidae</taxon>
        <taxon>Patella</taxon>
    </lineage>
</organism>
<gene>
    <name evidence="12" type="ORF">SNE40_004517</name>
</gene>
<evidence type="ECO:0000313" key="12">
    <source>
        <dbReference type="EMBL" id="KAK6188319.1"/>
    </source>
</evidence>
<dbReference type="PANTHER" id="PTHR22600">
    <property type="entry name" value="BETA-HEXOSAMINIDASE"/>
    <property type="match status" value="1"/>
</dbReference>
<dbReference type="AlphaFoldDB" id="A0AAN8PXA3"/>
<feature type="disulfide bond" evidence="8">
    <location>
        <begin position="288"/>
        <end position="339"/>
    </location>
</feature>
<keyword evidence="4 7" id="KW-0378">Hydrolase</keyword>
<comment type="similarity">
    <text evidence="2 7">Belongs to the glycosyl hydrolase 20 family.</text>
</comment>
<accession>A0AAN8PXA3</accession>
<dbReference type="GO" id="GO:0004563">
    <property type="term" value="F:beta-N-acetylhexosaminidase activity"/>
    <property type="evidence" value="ECO:0007669"/>
    <property type="project" value="UniProtKB-EC"/>
</dbReference>
<evidence type="ECO:0000256" key="9">
    <source>
        <dbReference type="SAM" id="SignalP"/>
    </source>
</evidence>
<comment type="caution">
    <text evidence="12">The sequence shown here is derived from an EMBL/GenBank/DDBJ whole genome shotgun (WGS) entry which is preliminary data.</text>
</comment>
<feature type="disulfide bond" evidence="8">
    <location>
        <begin position="509"/>
        <end position="526"/>
    </location>
</feature>
<evidence type="ECO:0000256" key="3">
    <source>
        <dbReference type="ARBA" id="ARBA00022729"/>
    </source>
</evidence>
<reference evidence="12 13" key="1">
    <citation type="submission" date="2024-01" db="EMBL/GenBank/DDBJ databases">
        <title>The genome of the rayed Mediterranean limpet Patella caerulea (Linnaeus, 1758).</title>
        <authorList>
            <person name="Anh-Thu Weber A."/>
            <person name="Halstead-Nussloch G."/>
        </authorList>
    </citation>
    <scope>NUCLEOTIDE SEQUENCE [LARGE SCALE GENOMIC DNA]</scope>
    <source>
        <strain evidence="12">AATW-2023a</strain>
        <tissue evidence="12">Whole specimen</tissue>
    </source>
</reference>
<evidence type="ECO:0000256" key="8">
    <source>
        <dbReference type="PIRSR" id="PIRSR001093-2"/>
    </source>
</evidence>
<dbReference type="CDD" id="cd06562">
    <property type="entry name" value="GH20_HexA_HexB-like"/>
    <property type="match status" value="1"/>
</dbReference>
<dbReference type="PRINTS" id="PR00738">
    <property type="entry name" value="GLHYDRLASE20"/>
</dbReference>
<feature type="chain" id="PRO_5042969758" description="Beta-hexosaminidase" evidence="9">
    <location>
        <begin position="24"/>
        <end position="534"/>
    </location>
</feature>
<evidence type="ECO:0000313" key="13">
    <source>
        <dbReference type="Proteomes" id="UP001347796"/>
    </source>
</evidence>
<evidence type="ECO:0000256" key="2">
    <source>
        <dbReference type="ARBA" id="ARBA00006285"/>
    </source>
</evidence>
<feature type="disulfide bond" evidence="8">
    <location>
        <begin position="64"/>
        <end position="114"/>
    </location>
</feature>